<dbReference type="Gene3D" id="1.10.10.10">
    <property type="entry name" value="Winged helix-like DNA-binding domain superfamily/Winged helix DNA-binding domain"/>
    <property type="match status" value="1"/>
</dbReference>
<evidence type="ECO:0000256" key="8">
    <source>
        <dbReference type="ARBA" id="ARBA00023125"/>
    </source>
</evidence>
<dbReference type="PRINTS" id="PR00726">
    <property type="entry name" value="LEXASERPTASE"/>
</dbReference>
<dbReference type="InterPro" id="IPR006197">
    <property type="entry name" value="Peptidase_S24_LexA"/>
</dbReference>
<evidence type="ECO:0000256" key="12">
    <source>
        <dbReference type="HAMAP-Rule" id="MF_00015"/>
    </source>
</evidence>
<dbReference type="Gene3D" id="2.10.109.10">
    <property type="entry name" value="Umud Fragment, subunit A"/>
    <property type="match status" value="1"/>
</dbReference>
<dbReference type="SUPFAM" id="SSF51306">
    <property type="entry name" value="LexA/Signal peptidase"/>
    <property type="match status" value="1"/>
</dbReference>
<dbReference type="InterPro" id="IPR036390">
    <property type="entry name" value="WH_DNA-bd_sf"/>
</dbReference>
<keyword evidence="11 12" id="KW-0742">SOS response</keyword>
<feature type="site" description="Cleavage; by autolysis" evidence="12">
    <location>
        <begin position="87"/>
        <end position="88"/>
    </location>
</feature>
<keyword evidence="3 12" id="KW-0235">DNA replication</keyword>
<evidence type="ECO:0000256" key="4">
    <source>
        <dbReference type="ARBA" id="ARBA00022763"/>
    </source>
</evidence>
<feature type="DNA-binding region" description="H-T-H motif" evidence="12">
    <location>
        <begin position="28"/>
        <end position="48"/>
    </location>
</feature>
<evidence type="ECO:0000256" key="9">
    <source>
        <dbReference type="ARBA" id="ARBA00023163"/>
    </source>
</evidence>
<dbReference type="GO" id="GO:0003677">
    <property type="term" value="F:DNA binding"/>
    <property type="evidence" value="ECO:0007669"/>
    <property type="project" value="UniProtKB-UniRule"/>
</dbReference>
<dbReference type="InterPro" id="IPR036388">
    <property type="entry name" value="WH-like_DNA-bd_sf"/>
</dbReference>
<comment type="subunit">
    <text evidence="12">Homodimer.</text>
</comment>
<dbReference type="CDD" id="cd06529">
    <property type="entry name" value="S24_LexA-like"/>
    <property type="match status" value="1"/>
</dbReference>
<feature type="active site" description="For autocatalytic cleavage activity" evidence="12">
    <location>
        <position position="121"/>
    </location>
</feature>
<keyword evidence="2 12" id="KW-0678">Repressor</keyword>
<evidence type="ECO:0000256" key="2">
    <source>
        <dbReference type="ARBA" id="ARBA00022491"/>
    </source>
</evidence>
<evidence type="ECO:0000256" key="13">
    <source>
        <dbReference type="RuleBase" id="RU003991"/>
    </source>
</evidence>
<dbReference type="HAMAP" id="MF_00015">
    <property type="entry name" value="LexA"/>
    <property type="match status" value="1"/>
</dbReference>
<evidence type="ECO:0000259" key="15">
    <source>
        <dbReference type="Pfam" id="PF01726"/>
    </source>
</evidence>
<dbReference type="GO" id="GO:0006281">
    <property type="term" value="P:DNA repair"/>
    <property type="evidence" value="ECO:0007669"/>
    <property type="project" value="UniProtKB-UniRule"/>
</dbReference>
<dbReference type="GO" id="GO:0006260">
    <property type="term" value="P:DNA replication"/>
    <property type="evidence" value="ECO:0007669"/>
    <property type="project" value="UniProtKB-UniRule"/>
</dbReference>
<keyword evidence="4 12" id="KW-0227">DNA damage</keyword>
<dbReference type="EC" id="3.4.21.88" evidence="12"/>
<dbReference type="AlphaFoldDB" id="A0A1F4U833"/>
<dbReference type="GO" id="GO:0009432">
    <property type="term" value="P:SOS response"/>
    <property type="evidence" value="ECO:0007669"/>
    <property type="project" value="UniProtKB-UniRule"/>
</dbReference>
<sequence>MEPLTSKQRVLFHWINGYIKENDYSPTLEEIQRRFNFRSIGTVQDYVKTLEKKGYLYRNPNMARSMQTIETSTTQVVILPLLGFIAAGAPIEVIEQKEEMEVPASLVGRKPCYILQVKGDSMIEDHILNGDFIVVEKSQTGDNGAVCVCILNQNEATLKRVFREKSRVRLQPANAQMKPIYVKDVAIQGVVRGLFRRFD</sequence>
<keyword evidence="8 12" id="KW-0238">DNA-binding</keyword>
<dbReference type="Pfam" id="PF01726">
    <property type="entry name" value="LexA_DNA_bind"/>
    <property type="match status" value="1"/>
</dbReference>
<evidence type="ECO:0000313" key="16">
    <source>
        <dbReference type="EMBL" id="OGC41072.1"/>
    </source>
</evidence>
<dbReference type="Pfam" id="PF00717">
    <property type="entry name" value="Peptidase_S24"/>
    <property type="match status" value="1"/>
</dbReference>
<evidence type="ECO:0000256" key="3">
    <source>
        <dbReference type="ARBA" id="ARBA00022705"/>
    </source>
</evidence>
<dbReference type="PANTHER" id="PTHR33516:SF2">
    <property type="entry name" value="LEXA REPRESSOR-RELATED"/>
    <property type="match status" value="1"/>
</dbReference>
<dbReference type="PANTHER" id="PTHR33516">
    <property type="entry name" value="LEXA REPRESSOR"/>
    <property type="match status" value="1"/>
</dbReference>
<comment type="catalytic activity">
    <reaction evidence="12">
        <text>Hydrolysis of Ala-|-Gly bond in repressor LexA.</text>
        <dbReference type="EC" id="3.4.21.88"/>
    </reaction>
</comment>
<dbReference type="Proteomes" id="UP000179242">
    <property type="component" value="Unassembled WGS sequence"/>
</dbReference>
<dbReference type="GO" id="GO:0004252">
    <property type="term" value="F:serine-type endopeptidase activity"/>
    <property type="evidence" value="ECO:0007669"/>
    <property type="project" value="UniProtKB-UniRule"/>
</dbReference>
<dbReference type="NCBIfam" id="TIGR00498">
    <property type="entry name" value="lexA"/>
    <property type="match status" value="1"/>
</dbReference>
<feature type="domain" description="Peptidase S24/S26A/S26B/S26C" evidence="14">
    <location>
        <begin position="80"/>
        <end position="191"/>
    </location>
</feature>
<keyword evidence="9 12" id="KW-0804">Transcription</keyword>
<dbReference type="EMBL" id="MEUJ01000002">
    <property type="protein sequence ID" value="OGC41072.1"/>
    <property type="molecule type" value="Genomic_DNA"/>
</dbReference>
<evidence type="ECO:0000256" key="1">
    <source>
        <dbReference type="ARBA" id="ARBA00007484"/>
    </source>
</evidence>
<keyword evidence="7 12" id="KW-0805">Transcription regulation</keyword>
<comment type="caution">
    <text evidence="16">The sequence shown here is derived from an EMBL/GenBank/DDBJ whole genome shotgun (WGS) entry which is preliminary data.</text>
</comment>
<proteinExistence type="inferred from homology"/>
<dbReference type="InterPro" id="IPR006199">
    <property type="entry name" value="LexA_DNA-bd_dom"/>
</dbReference>
<dbReference type="InterPro" id="IPR036286">
    <property type="entry name" value="LexA/Signal_pep-like_sf"/>
</dbReference>
<keyword evidence="6 12" id="KW-0068">Autocatalytic cleavage</keyword>
<comment type="function">
    <text evidence="12">Represses a number of genes involved in the response to DNA damage (SOS response), including recA and lexA. In the presence of single-stranded DNA, RecA interacts with LexA causing an autocatalytic cleavage which disrupts the DNA-binding part of LexA, leading to derepression of the SOS regulon and eventually DNA repair.</text>
</comment>
<dbReference type="InterPro" id="IPR006200">
    <property type="entry name" value="LexA"/>
</dbReference>
<reference evidence="16 17" key="1">
    <citation type="journal article" date="2016" name="Nat. Commun.">
        <title>Thousands of microbial genomes shed light on interconnected biogeochemical processes in an aquifer system.</title>
        <authorList>
            <person name="Anantharaman K."/>
            <person name="Brown C.T."/>
            <person name="Hug L.A."/>
            <person name="Sharon I."/>
            <person name="Castelle C.J."/>
            <person name="Probst A.J."/>
            <person name="Thomas B.C."/>
            <person name="Singh A."/>
            <person name="Wilkins M.J."/>
            <person name="Karaoz U."/>
            <person name="Brodie E.L."/>
            <person name="Williams K.H."/>
            <person name="Hubbard S.S."/>
            <person name="Banfield J.F."/>
        </authorList>
    </citation>
    <scope>NUCLEOTIDE SEQUENCE [LARGE SCALE GENOMIC DNA]</scope>
</reference>
<evidence type="ECO:0000256" key="5">
    <source>
        <dbReference type="ARBA" id="ARBA00022801"/>
    </source>
</evidence>
<protein>
    <recommendedName>
        <fullName evidence="12">LexA repressor</fullName>
        <ecNumber evidence="12">3.4.21.88</ecNumber>
    </recommendedName>
</protein>
<dbReference type="InterPro" id="IPR050077">
    <property type="entry name" value="LexA_repressor"/>
</dbReference>
<evidence type="ECO:0000256" key="6">
    <source>
        <dbReference type="ARBA" id="ARBA00022813"/>
    </source>
</evidence>
<keyword evidence="10 12" id="KW-0234">DNA repair</keyword>
<keyword evidence="5 12" id="KW-0378">Hydrolase</keyword>
<evidence type="ECO:0000256" key="11">
    <source>
        <dbReference type="ARBA" id="ARBA00023236"/>
    </source>
</evidence>
<comment type="similarity">
    <text evidence="1 12 13">Belongs to the peptidase S24 family.</text>
</comment>
<feature type="active site" description="For autocatalytic cleavage activity" evidence="12">
    <location>
        <position position="159"/>
    </location>
</feature>
<organism evidence="16 17">
    <name type="scientific">candidate division WOR-1 bacterium RIFOXYC2_FULL_46_14</name>
    <dbReference type="NCBI Taxonomy" id="1802587"/>
    <lineage>
        <taxon>Bacteria</taxon>
        <taxon>Bacillati</taxon>
        <taxon>Saganbacteria</taxon>
    </lineage>
</organism>
<dbReference type="GO" id="GO:0006508">
    <property type="term" value="P:proteolysis"/>
    <property type="evidence" value="ECO:0007669"/>
    <property type="project" value="InterPro"/>
</dbReference>
<evidence type="ECO:0000259" key="14">
    <source>
        <dbReference type="Pfam" id="PF00717"/>
    </source>
</evidence>
<dbReference type="InterPro" id="IPR039418">
    <property type="entry name" value="LexA-like"/>
</dbReference>
<dbReference type="InterPro" id="IPR015927">
    <property type="entry name" value="Peptidase_S24_S26A/B/C"/>
</dbReference>
<gene>
    <name evidence="12" type="primary">lexA</name>
    <name evidence="16" type="ORF">A2438_00400</name>
</gene>
<evidence type="ECO:0000256" key="7">
    <source>
        <dbReference type="ARBA" id="ARBA00023015"/>
    </source>
</evidence>
<evidence type="ECO:0000313" key="17">
    <source>
        <dbReference type="Proteomes" id="UP000179242"/>
    </source>
</evidence>
<evidence type="ECO:0000256" key="10">
    <source>
        <dbReference type="ARBA" id="ARBA00023204"/>
    </source>
</evidence>
<accession>A0A1F4U833</accession>
<name>A0A1F4U833_UNCSA</name>
<feature type="domain" description="LexA repressor DNA-binding" evidence="15">
    <location>
        <begin position="1"/>
        <end position="64"/>
    </location>
</feature>
<dbReference type="SUPFAM" id="SSF46785">
    <property type="entry name" value="Winged helix' DNA-binding domain"/>
    <property type="match status" value="1"/>
</dbReference>
<dbReference type="GO" id="GO:0045892">
    <property type="term" value="P:negative regulation of DNA-templated transcription"/>
    <property type="evidence" value="ECO:0007669"/>
    <property type="project" value="UniProtKB-UniRule"/>
</dbReference>